<sequence length="423" mass="45943">METIKAATMNETNTAVERMSSQEWLILLICFLTTTFIAIPYYGHATQWDTMMEKFGLNYTQMGMLDSVTAFSAGIVLLFGGMLTYRWGARNVSILGMLVAAIGQLGFAYMNDYSGLILMRLVQGAGIALVYVGPYAMVLRWFEDTKHLGFALGVMIACDGAGALLALYLFAYVLAGFGWVTGVTIGAAALGILAVVTFLFLKEPDKWYKAKEEHIKNPIPLGKELKEIFLNRNVFSAIMMIIPVWGVFGTAVYWVPAFLMEDAGWSETTSGLVGSAFACAGMLAFIFGMLSDRSGKRMPLTVISCIGSLVAFALLTVFYIRGNFGLVSLMLAVAGFFMYCGLLLVYYLVADAIGSIRSAAANGLIMCLGYLIGGFVYPVAVGYFKDLTGSYTSGFIAITVSILLFSILVILSGKDTPKEIRPE</sequence>
<evidence type="ECO:0000313" key="6">
    <source>
        <dbReference type="EMBL" id="SDP74781.1"/>
    </source>
</evidence>
<feature type="transmembrane region" description="Helical" evidence="4">
    <location>
        <begin position="116"/>
        <end position="138"/>
    </location>
</feature>
<reference evidence="6 7" key="1">
    <citation type="submission" date="2016-10" db="EMBL/GenBank/DDBJ databases">
        <authorList>
            <person name="de Groot N.N."/>
        </authorList>
    </citation>
    <scope>NUCLEOTIDE SEQUENCE [LARGE SCALE GENOMIC DNA]</scope>
    <source>
        <strain evidence="6 7">DSM 12130</strain>
    </source>
</reference>
<feature type="transmembrane region" description="Helical" evidence="4">
    <location>
        <begin position="63"/>
        <end position="85"/>
    </location>
</feature>
<dbReference type="GO" id="GO:0022857">
    <property type="term" value="F:transmembrane transporter activity"/>
    <property type="evidence" value="ECO:0007669"/>
    <property type="project" value="InterPro"/>
</dbReference>
<dbReference type="RefSeq" id="WP_092225840.1">
    <property type="nucleotide sequence ID" value="NZ_FNJI01000043.1"/>
</dbReference>
<dbReference type="InterPro" id="IPR011701">
    <property type="entry name" value="MFS"/>
</dbReference>
<feature type="transmembrane region" description="Helical" evidence="4">
    <location>
        <begin position="326"/>
        <end position="349"/>
    </location>
</feature>
<feature type="transmembrane region" description="Helical" evidence="4">
    <location>
        <begin position="150"/>
        <end position="171"/>
    </location>
</feature>
<dbReference type="Gene3D" id="1.20.1250.20">
    <property type="entry name" value="MFS general substrate transporter like domains"/>
    <property type="match status" value="2"/>
</dbReference>
<feature type="domain" description="Major facilitator superfamily (MFS) profile" evidence="5">
    <location>
        <begin position="26"/>
        <end position="417"/>
    </location>
</feature>
<protein>
    <submittedName>
        <fullName evidence="6">Sugar phosphate permease</fullName>
    </submittedName>
</protein>
<feature type="transmembrane region" description="Helical" evidence="4">
    <location>
        <begin position="390"/>
        <end position="411"/>
    </location>
</feature>
<evidence type="ECO:0000256" key="4">
    <source>
        <dbReference type="SAM" id="Phobius"/>
    </source>
</evidence>
<gene>
    <name evidence="6" type="ORF">SAMN05660330_03931</name>
</gene>
<evidence type="ECO:0000256" key="3">
    <source>
        <dbReference type="ARBA" id="ARBA00023136"/>
    </source>
</evidence>
<dbReference type="Proteomes" id="UP000199073">
    <property type="component" value="Unassembled WGS sequence"/>
</dbReference>
<evidence type="ECO:0000313" key="7">
    <source>
        <dbReference type="Proteomes" id="UP000199073"/>
    </source>
</evidence>
<feature type="transmembrane region" description="Helical" evidence="4">
    <location>
        <begin position="268"/>
        <end position="288"/>
    </location>
</feature>
<organism evidence="6 7">
    <name type="scientific">Desulforhopalus singaporensis</name>
    <dbReference type="NCBI Taxonomy" id="91360"/>
    <lineage>
        <taxon>Bacteria</taxon>
        <taxon>Pseudomonadati</taxon>
        <taxon>Thermodesulfobacteriota</taxon>
        <taxon>Desulfobulbia</taxon>
        <taxon>Desulfobulbales</taxon>
        <taxon>Desulfocapsaceae</taxon>
        <taxon>Desulforhopalus</taxon>
    </lineage>
</organism>
<dbReference type="InterPro" id="IPR036259">
    <property type="entry name" value="MFS_trans_sf"/>
</dbReference>
<dbReference type="PROSITE" id="PS50850">
    <property type="entry name" value="MFS"/>
    <property type="match status" value="1"/>
</dbReference>
<name>A0A1H0V8R8_9BACT</name>
<keyword evidence="2 4" id="KW-1133">Transmembrane helix</keyword>
<dbReference type="PANTHER" id="PTHR11360">
    <property type="entry name" value="MONOCARBOXYLATE TRANSPORTER"/>
    <property type="match status" value="1"/>
</dbReference>
<evidence type="ECO:0000259" key="5">
    <source>
        <dbReference type="PROSITE" id="PS50850"/>
    </source>
</evidence>
<dbReference type="InterPro" id="IPR020846">
    <property type="entry name" value="MFS_dom"/>
</dbReference>
<feature type="transmembrane region" description="Helical" evidence="4">
    <location>
        <begin position="177"/>
        <end position="201"/>
    </location>
</feature>
<dbReference type="SUPFAM" id="SSF103473">
    <property type="entry name" value="MFS general substrate transporter"/>
    <property type="match status" value="1"/>
</dbReference>
<dbReference type="STRING" id="91360.SAMN05660330_03931"/>
<dbReference type="AlphaFoldDB" id="A0A1H0V8R8"/>
<proteinExistence type="predicted"/>
<keyword evidence="3 4" id="KW-0472">Membrane</keyword>
<keyword evidence="7" id="KW-1185">Reference proteome</keyword>
<dbReference type="Pfam" id="PF07690">
    <property type="entry name" value="MFS_1"/>
    <property type="match status" value="1"/>
</dbReference>
<evidence type="ECO:0000256" key="1">
    <source>
        <dbReference type="ARBA" id="ARBA00022692"/>
    </source>
</evidence>
<accession>A0A1H0V8R8</accession>
<dbReference type="EMBL" id="FNJI01000043">
    <property type="protein sequence ID" value="SDP74781.1"/>
    <property type="molecule type" value="Genomic_DNA"/>
</dbReference>
<evidence type="ECO:0000256" key="2">
    <source>
        <dbReference type="ARBA" id="ARBA00022989"/>
    </source>
</evidence>
<dbReference type="PANTHER" id="PTHR11360:SF284">
    <property type="entry name" value="EG:103B4.3 PROTEIN-RELATED"/>
    <property type="match status" value="1"/>
</dbReference>
<keyword evidence="1 4" id="KW-0812">Transmembrane</keyword>
<dbReference type="OrthoDB" id="5412728at2"/>
<feature type="transmembrane region" description="Helical" evidence="4">
    <location>
        <begin position="300"/>
        <end position="320"/>
    </location>
</feature>
<feature type="transmembrane region" description="Helical" evidence="4">
    <location>
        <begin position="234"/>
        <end position="256"/>
    </location>
</feature>
<dbReference type="InterPro" id="IPR050327">
    <property type="entry name" value="Proton-linked_MCT"/>
</dbReference>
<feature type="transmembrane region" description="Helical" evidence="4">
    <location>
        <begin position="24"/>
        <end position="43"/>
    </location>
</feature>
<feature type="transmembrane region" description="Helical" evidence="4">
    <location>
        <begin position="361"/>
        <end position="384"/>
    </location>
</feature>
<feature type="transmembrane region" description="Helical" evidence="4">
    <location>
        <begin position="92"/>
        <end position="110"/>
    </location>
</feature>